<dbReference type="Proteomes" id="UP001244341">
    <property type="component" value="Chromosome 2b"/>
</dbReference>
<name>A0ABY8TPW1_TETOB</name>
<gene>
    <name evidence="7" type="ORF">OEZ85_011190</name>
</gene>
<feature type="domain" description="MYND-type" evidence="6">
    <location>
        <begin position="518"/>
        <end position="562"/>
    </location>
</feature>
<accession>A0ABY8TPW1</accession>
<protein>
    <recommendedName>
        <fullName evidence="6">MYND-type domain-containing protein</fullName>
    </recommendedName>
</protein>
<evidence type="ECO:0000256" key="5">
    <source>
        <dbReference type="SAM" id="MobiDB-lite"/>
    </source>
</evidence>
<organism evidence="7 8">
    <name type="scientific">Tetradesmus obliquus</name>
    <name type="common">Green alga</name>
    <name type="synonym">Acutodesmus obliquus</name>
    <dbReference type="NCBI Taxonomy" id="3088"/>
    <lineage>
        <taxon>Eukaryota</taxon>
        <taxon>Viridiplantae</taxon>
        <taxon>Chlorophyta</taxon>
        <taxon>core chlorophytes</taxon>
        <taxon>Chlorophyceae</taxon>
        <taxon>CS clade</taxon>
        <taxon>Sphaeropleales</taxon>
        <taxon>Scenedesmaceae</taxon>
        <taxon>Tetradesmus</taxon>
    </lineage>
</organism>
<reference evidence="7 8" key="1">
    <citation type="submission" date="2023-05" db="EMBL/GenBank/DDBJ databases">
        <title>A 100% complete, gapless, phased diploid assembly of the Scenedesmus obliquus UTEX 3031 genome.</title>
        <authorList>
            <person name="Biondi T.C."/>
            <person name="Hanschen E.R."/>
            <person name="Kwon T."/>
            <person name="Eng W."/>
            <person name="Kruse C.P.S."/>
            <person name="Koehler S.I."/>
            <person name="Kunde Y."/>
            <person name="Gleasner C.D."/>
            <person name="You Mak K.T."/>
            <person name="Polle J."/>
            <person name="Hovde B.T."/>
            <person name="Starkenburg S.R."/>
        </authorList>
    </citation>
    <scope>NUCLEOTIDE SEQUENCE [LARGE SCALE GENOMIC DNA]</scope>
    <source>
        <strain evidence="7 8">DOE0152z</strain>
    </source>
</reference>
<feature type="region of interest" description="Disordered" evidence="5">
    <location>
        <begin position="144"/>
        <end position="165"/>
    </location>
</feature>
<dbReference type="PROSITE" id="PS50865">
    <property type="entry name" value="ZF_MYND_2"/>
    <property type="match status" value="1"/>
</dbReference>
<proteinExistence type="predicted"/>
<dbReference type="SUPFAM" id="SSF144232">
    <property type="entry name" value="HIT/MYND zinc finger-like"/>
    <property type="match status" value="1"/>
</dbReference>
<dbReference type="PANTHER" id="PTHR10019">
    <property type="entry name" value="SNF5"/>
    <property type="match status" value="1"/>
</dbReference>
<evidence type="ECO:0000256" key="4">
    <source>
        <dbReference type="PROSITE-ProRule" id="PRU00134"/>
    </source>
</evidence>
<keyword evidence="8" id="KW-1185">Reference proteome</keyword>
<keyword evidence="3" id="KW-0862">Zinc</keyword>
<evidence type="ECO:0000259" key="6">
    <source>
        <dbReference type="PROSITE" id="PS50865"/>
    </source>
</evidence>
<keyword evidence="2 4" id="KW-0863">Zinc-finger</keyword>
<feature type="region of interest" description="Disordered" evidence="5">
    <location>
        <begin position="86"/>
        <end position="109"/>
    </location>
</feature>
<sequence length="578" mass="62972">MQDTLSKHDADIEVSDGLCGLLCRSVRRLCQLLGQEQPSELLQQRLQVPLRIFEVHCCVLRLVLAGMYRKGQFYFRLQEQQERLGQQLEQQQRRQRGQQQHGEPRQERSFKKAVPFADYLSDAGLLLPLASACNTISAALEQQQQQQEAGNEQQQGAGDDQQQQQQQQALDVLPLLFAAVHAHSKASGLPAAADPEEFDTQLLAAFLKLVCMLVDVMVRAHPEEDMLFHRYMRAALAAQQPAALAGTDLVAALEAGVRANAARGHVEQPRCEAVGLCCALVEESLKQHSQQTQQGNAAASQQQQQQQQGLFTLLLSLLKVTQASRASGESGDTVLSNLDWVLQFAEMAASGLVNGSSSSSSSSSSGNGNGSSGQVATWMLLIARGFTAIGQLQQAAAEDGLLIGLQAIDDALRWVRVHLPLLIEVHSSSAAAAAPEQQASSSSSSSSRVKATRLQLLQQLPAHLIQVQAGIARWRLAQPDTLRFTQSSCHELGMQLVSFGEALAAALPSRLCCNHTGCTNLGRLNEAELVAGRGCVCGRCFAARYCSKECQVAAWPLHRKMCKAIQHERQQQQQQQQQ</sequence>
<evidence type="ECO:0000313" key="7">
    <source>
        <dbReference type="EMBL" id="WIA11037.1"/>
    </source>
</evidence>
<evidence type="ECO:0000256" key="1">
    <source>
        <dbReference type="ARBA" id="ARBA00022723"/>
    </source>
</evidence>
<dbReference type="Pfam" id="PF01753">
    <property type="entry name" value="zf-MYND"/>
    <property type="match status" value="1"/>
</dbReference>
<evidence type="ECO:0000313" key="8">
    <source>
        <dbReference type="Proteomes" id="UP001244341"/>
    </source>
</evidence>
<dbReference type="Gene3D" id="6.10.140.2220">
    <property type="match status" value="1"/>
</dbReference>
<dbReference type="InterPro" id="IPR002893">
    <property type="entry name" value="Znf_MYND"/>
</dbReference>
<keyword evidence="1" id="KW-0479">Metal-binding</keyword>
<evidence type="ECO:0000256" key="3">
    <source>
        <dbReference type="ARBA" id="ARBA00022833"/>
    </source>
</evidence>
<dbReference type="EMBL" id="CP126209">
    <property type="protein sequence ID" value="WIA11037.1"/>
    <property type="molecule type" value="Genomic_DNA"/>
</dbReference>
<evidence type="ECO:0000256" key="2">
    <source>
        <dbReference type="ARBA" id="ARBA00022771"/>
    </source>
</evidence>